<name>A0A6C0HBD0_9ZZZZ</name>
<keyword evidence="1" id="KW-0812">Transmembrane</keyword>
<keyword evidence="1" id="KW-0472">Membrane</keyword>
<feature type="transmembrane region" description="Helical" evidence="1">
    <location>
        <begin position="57"/>
        <end position="80"/>
    </location>
</feature>
<dbReference type="EMBL" id="MN739920">
    <property type="protein sequence ID" value="QHT77690.1"/>
    <property type="molecule type" value="Genomic_DNA"/>
</dbReference>
<evidence type="ECO:0000256" key="1">
    <source>
        <dbReference type="SAM" id="Phobius"/>
    </source>
</evidence>
<dbReference type="AlphaFoldDB" id="A0A6C0HBD0"/>
<reference evidence="2" key="1">
    <citation type="journal article" date="2020" name="Nature">
        <title>Giant virus diversity and host interactions through global metagenomics.</title>
        <authorList>
            <person name="Schulz F."/>
            <person name="Roux S."/>
            <person name="Paez-Espino D."/>
            <person name="Jungbluth S."/>
            <person name="Walsh D.A."/>
            <person name="Denef V.J."/>
            <person name="McMahon K.D."/>
            <person name="Konstantinidis K.T."/>
            <person name="Eloe-Fadrosh E.A."/>
            <person name="Kyrpides N.C."/>
            <person name="Woyke T."/>
        </authorList>
    </citation>
    <scope>NUCLEOTIDE SEQUENCE</scope>
    <source>
        <strain evidence="2">GVMAG-M-3300023179-90</strain>
    </source>
</reference>
<organism evidence="2">
    <name type="scientific">viral metagenome</name>
    <dbReference type="NCBI Taxonomy" id="1070528"/>
    <lineage>
        <taxon>unclassified sequences</taxon>
        <taxon>metagenomes</taxon>
        <taxon>organismal metagenomes</taxon>
    </lineage>
</organism>
<evidence type="ECO:0000313" key="2">
    <source>
        <dbReference type="EMBL" id="QHT77690.1"/>
    </source>
</evidence>
<protein>
    <submittedName>
        <fullName evidence="2">Uncharacterized protein</fullName>
    </submittedName>
</protein>
<proteinExistence type="predicted"/>
<feature type="transmembrane region" description="Helical" evidence="1">
    <location>
        <begin position="9"/>
        <end position="28"/>
    </location>
</feature>
<keyword evidence="1" id="KW-1133">Transmembrane helix</keyword>
<sequence length="92" mass="10667">MHPSFRVKLYYVMVLPYILPTTTLIGLYSGVREVDYLEEIRLKPTPNQFLKTVFGNYAFGFIAGLTYPISFPAIAAHYSYSKYVHTCKKELY</sequence>
<accession>A0A6C0HBD0</accession>